<evidence type="ECO:0000259" key="4">
    <source>
        <dbReference type="Pfam" id="PF01207"/>
    </source>
</evidence>
<name>A0A9W7BY69_9STRA</name>
<evidence type="ECO:0000256" key="2">
    <source>
        <dbReference type="ARBA" id="ARBA00023027"/>
    </source>
</evidence>
<dbReference type="InterPro" id="IPR035587">
    <property type="entry name" value="DUS-like_FMN-bd"/>
</dbReference>
<feature type="domain" description="DUS-like FMN-binding" evidence="4">
    <location>
        <begin position="44"/>
        <end position="306"/>
    </location>
</feature>
<dbReference type="PANTHER" id="PTHR11082:SF5">
    <property type="entry name" value="TRNA-DIHYDROURIDINE(16_17) SYNTHASE [NAD(P)(+)]-LIKE"/>
    <property type="match status" value="1"/>
</dbReference>
<organism evidence="5 6">
    <name type="scientific">Triparma verrucosa</name>
    <dbReference type="NCBI Taxonomy" id="1606542"/>
    <lineage>
        <taxon>Eukaryota</taxon>
        <taxon>Sar</taxon>
        <taxon>Stramenopiles</taxon>
        <taxon>Ochrophyta</taxon>
        <taxon>Bolidophyceae</taxon>
        <taxon>Parmales</taxon>
        <taxon>Triparmaceae</taxon>
        <taxon>Triparma</taxon>
    </lineage>
</organism>
<evidence type="ECO:0000313" key="6">
    <source>
        <dbReference type="Proteomes" id="UP001165160"/>
    </source>
</evidence>
<dbReference type="EMBL" id="BRXX01000223">
    <property type="protein sequence ID" value="GMH98727.1"/>
    <property type="molecule type" value="Genomic_DNA"/>
</dbReference>
<feature type="compositionally biased region" description="Basic residues" evidence="3">
    <location>
        <begin position="465"/>
        <end position="477"/>
    </location>
</feature>
<dbReference type="InterPro" id="IPR013785">
    <property type="entry name" value="Aldolase_TIM"/>
</dbReference>
<sequence>MGVTKARAERNKMKELEAIALSLPAHDVSSHPFWVKLRKPKKIAAPMVRHTDLPCRMQLRKHGAELCYTSMIDSDKFVLAAPASRSKFFETNAADRPLIAQFGATNAEDFVSAGLIVEGKVDAVCLNMDCPQRRALAQGFGAFLMRDNEQEVFKIIRRASTELKVPVCAKIRLLSLPPTVGNGFKSVPLVSQTVEFCKKLEDSGCSLIAIHARTIDMSSGSSARDNDNHVSTYRADYEAINSIRKHLTIPVVANGDIQSMRGLSDCLERSGADGAMVATELMYNPRLFSMPSTSNRHVFSPTSQLAFAAEYHSMCSLYGGYTAETLRSHLVDSVIVPCLSPESCRAMISFGEGVEVLEDAERRLLEIAVFLSVICGGEDKRIYLRDVEIHVNLVERLAEAKDCLRWCWARGGVGAGAGQGLDEKVAIVAEAFQRGNELMRLFRLGGGKKPERMLGEGGGCGGGTTKKKKKKKKKTKRKADSADEEVATVEKRRKVVMKLARKVLKKASGRRMKLKGLAVAVAENLEEGEGATAKDVKRLLKRALTESQDQDNETKSKRLTVEGKEVVYKK</sequence>
<feature type="region of interest" description="Disordered" evidence="3">
    <location>
        <begin position="544"/>
        <end position="570"/>
    </location>
</feature>
<dbReference type="Proteomes" id="UP001165160">
    <property type="component" value="Unassembled WGS sequence"/>
</dbReference>
<accession>A0A9W7BY69</accession>
<dbReference type="Gene3D" id="3.20.20.70">
    <property type="entry name" value="Aldolase class I"/>
    <property type="match status" value="1"/>
</dbReference>
<dbReference type="Pfam" id="PF01207">
    <property type="entry name" value="Dus"/>
    <property type="match status" value="1"/>
</dbReference>
<reference evidence="6" key="1">
    <citation type="journal article" date="2023" name="Commun. Biol.">
        <title>Genome analysis of Parmales, the sister group of diatoms, reveals the evolutionary specialization of diatoms from phago-mixotrophs to photoautotrophs.</title>
        <authorList>
            <person name="Ban H."/>
            <person name="Sato S."/>
            <person name="Yoshikawa S."/>
            <person name="Yamada K."/>
            <person name="Nakamura Y."/>
            <person name="Ichinomiya M."/>
            <person name="Sato N."/>
            <person name="Blanc-Mathieu R."/>
            <person name="Endo H."/>
            <person name="Kuwata A."/>
            <person name="Ogata H."/>
        </authorList>
    </citation>
    <scope>NUCLEOTIDE SEQUENCE [LARGE SCALE GENOMIC DNA]</scope>
    <source>
        <strain evidence="6">NIES 3699</strain>
    </source>
</reference>
<dbReference type="GO" id="GO:0017150">
    <property type="term" value="F:tRNA dihydrouridine synthase activity"/>
    <property type="evidence" value="ECO:0007669"/>
    <property type="project" value="TreeGrafter"/>
</dbReference>
<protein>
    <recommendedName>
        <fullName evidence="4">DUS-like FMN-binding domain-containing protein</fullName>
    </recommendedName>
</protein>
<keyword evidence="2" id="KW-0520">NAD</keyword>
<feature type="region of interest" description="Disordered" evidence="3">
    <location>
        <begin position="453"/>
        <end position="486"/>
    </location>
</feature>
<keyword evidence="6" id="KW-1185">Reference proteome</keyword>
<keyword evidence="1" id="KW-0521">NADP</keyword>
<evidence type="ECO:0000256" key="1">
    <source>
        <dbReference type="ARBA" id="ARBA00022857"/>
    </source>
</evidence>
<evidence type="ECO:0000256" key="3">
    <source>
        <dbReference type="SAM" id="MobiDB-lite"/>
    </source>
</evidence>
<dbReference type="CDD" id="cd02801">
    <property type="entry name" value="DUS_like_FMN"/>
    <property type="match status" value="1"/>
</dbReference>
<dbReference type="SUPFAM" id="SSF51395">
    <property type="entry name" value="FMN-linked oxidoreductases"/>
    <property type="match status" value="1"/>
</dbReference>
<dbReference type="PANTHER" id="PTHR11082">
    <property type="entry name" value="TRNA-DIHYDROURIDINE SYNTHASE"/>
    <property type="match status" value="1"/>
</dbReference>
<feature type="compositionally biased region" description="Gly residues" evidence="3">
    <location>
        <begin position="455"/>
        <end position="464"/>
    </location>
</feature>
<comment type="caution">
    <text evidence="5">The sequence shown here is derived from an EMBL/GenBank/DDBJ whole genome shotgun (WGS) entry which is preliminary data.</text>
</comment>
<evidence type="ECO:0000313" key="5">
    <source>
        <dbReference type="EMBL" id="GMH98727.1"/>
    </source>
</evidence>
<proteinExistence type="predicted"/>
<feature type="compositionally biased region" description="Basic and acidic residues" evidence="3">
    <location>
        <begin position="552"/>
        <end position="570"/>
    </location>
</feature>
<dbReference type="AlphaFoldDB" id="A0A9W7BY69"/>
<gene>
    <name evidence="5" type="ORF">TrVE_jg475</name>
</gene>